<protein>
    <submittedName>
        <fullName evidence="2">Uncharacterized protein</fullName>
    </submittedName>
</protein>
<dbReference type="Proteomes" id="UP001142393">
    <property type="component" value="Unassembled WGS sequence"/>
</dbReference>
<name>A0A9W8NUB4_9AGAR</name>
<dbReference type="AlphaFoldDB" id="A0A9W8NUB4"/>
<reference evidence="2 3" key="1">
    <citation type="journal article" date="2023" name="Proc. Natl. Acad. Sci. U.S.A.">
        <title>A global phylogenomic analysis of the shiitake genus Lentinula.</title>
        <authorList>
            <person name="Sierra-Patev S."/>
            <person name="Min B."/>
            <person name="Naranjo-Ortiz M."/>
            <person name="Looney B."/>
            <person name="Konkel Z."/>
            <person name="Slot J.C."/>
            <person name="Sakamoto Y."/>
            <person name="Steenwyk J.L."/>
            <person name="Rokas A."/>
            <person name="Carro J."/>
            <person name="Camarero S."/>
            <person name="Ferreira P."/>
            <person name="Molpeceres G."/>
            <person name="Ruiz-Duenas F.J."/>
            <person name="Serrano A."/>
            <person name="Henrissat B."/>
            <person name="Drula E."/>
            <person name="Hughes K.W."/>
            <person name="Mata J.L."/>
            <person name="Ishikawa N.K."/>
            <person name="Vargas-Isla R."/>
            <person name="Ushijima S."/>
            <person name="Smith C.A."/>
            <person name="Donoghue J."/>
            <person name="Ahrendt S."/>
            <person name="Andreopoulos W."/>
            <person name="He G."/>
            <person name="LaButti K."/>
            <person name="Lipzen A."/>
            <person name="Ng V."/>
            <person name="Riley R."/>
            <person name="Sandor L."/>
            <person name="Barry K."/>
            <person name="Martinez A.T."/>
            <person name="Xiao Y."/>
            <person name="Gibbons J.G."/>
            <person name="Terashima K."/>
            <person name="Grigoriev I.V."/>
            <person name="Hibbett D."/>
        </authorList>
    </citation>
    <scope>NUCLEOTIDE SEQUENCE [LARGE SCALE GENOMIC DNA]</scope>
    <source>
        <strain evidence="2 3">TFB7810</strain>
    </source>
</reference>
<feature type="compositionally biased region" description="Polar residues" evidence="1">
    <location>
        <begin position="35"/>
        <end position="60"/>
    </location>
</feature>
<keyword evidence="3" id="KW-1185">Reference proteome</keyword>
<gene>
    <name evidence="2" type="ORF">DFH05DRAFT_1507536</name>
</gene>
<evidence type="ECO:0000313" key="3">
    <source>
        <dbReference type="Proteomes" id="UP001142393"/>
    </source>
</evidence>
<comment type="caution">
    <text evidence="2">The sequence shown here is derived from an EMBL/GenBank/DDBJ whole genome shotgun (WGS) entry which is preliminary data.</text>
</comment>
<proteinExistence type="predicted"/>
<accession>A0A9W8NUB4</accession>
<organism evidence="2 3">
    <name type="scientific">Lentinula detonsa</name>
    <dbReference type="NCBI Taxonomy" id="2804962"/>
    <lineage>
        <taxon>Eukaryota</taxon>
        <taxon>Fungi</taxon>
        <taxon>Dikarya</taxon>
        <taxon>Basidiomycota</taxon>
        <taxon>Agaricomycotina</taxon>
        <taxon>Agaricomycetes</taxon>
        <taxon>Agaricomycetidae</taxon>
        <taxon>Agaricales</taxon>
        <taxon>Marasmiineae</taxon>
        <taxon>Omphalotaceae</taxon>
        <taxon>Lentinula</taxon>
    </lineage>
</organism>
<feature type="region of interest" description="Disordered" evidence="1">
    <location>
        <begin position="35"/>
        <end position="66"/>
    </location>
</feature>
<sequence>MAETTDVVGVEHNTSQWFANASSFQLHQPIFNYNASTSQPGSVPVPGSNTAHSPSSSNQLRRTKFPTESEVYSQLLWLKKRGYPFWTPEPTQPIPEEYTRQGIRIGDVGILTNSGGFDYLFNACLPRDHPANSAGLPEGFEPLIVDQGHFQRERRRFPPGSYVYVSNSWPDIQVTRLPQTQANIPGVPDEFGAGMLFSPRASTGALLILPEGASSIDHKDLKEFREYGTSCARKWFHYANVAPHGRETKNLYLVTGCDKTRAWGVSSFFNGPVGSVMMCFVPTAGEPPGYRFENRHCAEVQSGSDEFGNQSSCVFVRGFKIAIRQQPFIPKKRAVKVTHSSELNMDVNDFFPRQNNARDLSAWGRMLGHLGRGTSSNIVDRDADRDSSSFRAQVCHPSDDINDWILHEYPQVDIAMTHDEDLLAVMNEDETEVPTTKEFIRRLSNYLTFSENGDICSAYFNMPRSPVKEIALQVSMESWKEVQDRHVISNLNDMSVDTRHSPYQNKAATLALNNLEIGRATLHREHLFLVFCENVCTLVYTVLKISDEISHGKSDPRHESDWETLCLILQEIFSFTSRFCARHAVFRFLTARRTANNSKRYLHRLEDTLELIIIHLNEDVPDTTYGSKFFHEGGDIQQAPTRIFRFQYGSSRKIIRA</sequence>
<dbReference type="EMBL" id="JANVFU010000013">
    <property type="protein sequence ID" value="KAJ3740897.1"/>
    <property type="molecule type" value="Genomic_DNA"/>
</dbReference>
<evidence type="ECO:0000313" key="2">
    <source>
        <dbReference type="EMBL" id="KAJ3740897.1"/>
    </source>
</evidence>
<evidence type="ECO:0000256" key="1">
    <source>
        <dbReference type="SAM" id="MobiDB-lite"/>
    </source>
</evidence>